<dbReference type="EMBL" id="AP012279">
    <property type="protein sequence ID" value="BAL74552.1"/>
    <property type="molecule type" value="Genomic_DNA"/>
</dbReference>
<evidence type="ECO:0000313" key="2">
    <source>
        <dbReference type="Proteomes" id="UP000007886"/>
    </source>
</evidence>
<dbReference type="Proteomes" id="UP000007886">
    <property type="component" value="Chromosome"/>
</dbReference>
<gene>
    <name evidence="1" type="primary">fumC</name>
    <name evidence="1" type="ORF">S23_13350</name>
</gene>
<name>A0AAI8M9Z7_9BRAD</name>
<accession>A0AAI8M9Z7</accession>
<organism evidence="1 2">
    <name type="scientific">Bradyrhizobium cosmicum</name>
    <dbReference type="NCBI Taxonomy" id="1404864"/>
    <lineage>
        <taxon>Bacteria</taxon>
        <taxon>Pseudomonadati</taxon>
        <taxon>Pseudomonadota</taxon>
        <taxon>Alphaproteobacteria</taxon>
        <taxon>Hyphomicrobiales</taxon>
        <taxon>Nitrobacteraceae</taxon>
        <taxon>Bradyrhizobium</taxon>
    </lineage>
</organism>
<evidence type="ECO:0000313" key="1">
    <source>
        <dbReference type="EMBL" id="BAL74552.1"/>
    </source>
</evidence>
<dbReference type="KEGG" id="brs:S23_13350"/>
<protein>
    <submittedName>
        <fullName evidence="1">Fumarate hydratase</fullName>
    </submittedName>
</protein>
<sequence>MNDLRKETESLGEVNLPAGRLRDAAAVRRVDNVPRPAAQPPAAANNA</sequence>
<proteinExistence type="predicted"/>
<reference evidence="1 2" key="1">
    <citation type="journal article" date="2012" name="Microbes Environ.">
        <title>Complete genome sequence of Bradyrhizobium sp. S23321: insights into symbiosis evolution in soil oligotrophs.</title>
        <authorList>
            <person name="Okubo T."/>
            <person name="Tsukui T."/>
            <person name="Maita H."/>
            <person name="Okamoto S."/>
            <person name="Oshima K."/>
            <person name="Fujisawa T."/>
            <person name="Saito A."/>
            <person name="Futamata H."/>
            <person name="Hattori R."/>
            <person name="Shimomura Y."/>
            <person name="Haruta S."/>
            <person name="Morimoto S."/>
            <person name="Wang Y."/>
            <person name="Sakai Y."/>
            <person name="Hattori M."/>
            <person name="Aizawa S."/>
            <person name="Nagashima K.V.P."/>
            <person name="Masuda S."/>
            <person name="Hattori T."/>
            <person name="Yamashita A."/>
            <person name="Bao Z."/>
            <person name="Hayatsu M."/>
            <person name="Kajiya-Kanegae H."/>
            <person name="Yoshinaga I."/>
            <person name="Sakamoto K."/>
            <person name="Toyota K."/>
            <person name="Nakao M."/>
            <person name="Kohara M."/>
            <person name="Anda M."/>
            <person name="Niwa R."/>
            <person name="Jung-Hwan P."/>
            <person name="Sameshima-Saito R."/>
            <person name="Tokuda S."/>
            <person name="Yamamoto S."/>
            <person name="Yamamoto S."/>
            <person name="Yokoyama T."/>
            <person name="Akutsu T."/>
            <person name="Nakamura Y."/>
            <person name="Nakahira-Yanaka Y."/>
            <person name="Takada Hoshino Y."/>
            <person name="Hirakawa H."/>
            <person name="Mitsui H."/>
            <person name="Terasawa K."/>
            <person name="Itakura M."/>
            <person name="Sato S."/>
            <person name="Ikeda-Ohtsubo W."/>
            <person name="Sakakura N."/>
            <person name="Kaminuma E."/>
            <person name="Minamisawa K."/>
        </authorList>
    </citation>
    <scope>NUCLEOTIDE SEQUENCE [LARGE SCALE GENOMIC DNA]</scope>
    <source>
        <strain evidence="1 2">S23321</strain>
    </source>
</reference>
<dbReference type="AlphaFoldDB" id="A0AAI8M9Z7"/>
<keyword evidence="2" id="KW-1185">Reference proteome</keyword>